<dbReference type="PRINTS" id="PR00449">
    <property type="entry name" value="RASTRNSFRMNG"/>
</dbReference>
<dbReference type="Gene3D" id="3.40.50.300">
    <property type="entry name" value="P-loop containing nucleotide triphosphate hydrolases"/>
    <property type="match status" value="1"/>
</dbReference>
<comment type="caution">
    <text evidence="3">The sequence shown here is derived from an EMBL/GenBank/DDBJ whole genome shotgun (WGS) entry which is preliminary data.</text>
</comment>
<dbReference type="CDD" id="cd00154">
    <property type="entry name" value="Rab"/>
    <property type="match status" value="1"/>
</dbReference>
<dbReference type="FunFam" id="3.40.50.300:FF:001447">
    <property type="entry name" value="Ras-related protein Rab-1B"/>
    <property type="match status" value="1"/>
</dbReference>
<evidence type="ECO:0000256" key="2">
    <source>
        <dbReference type="ARBA" id="ARBA00023134"/>
    </source>
</evidence>
<dbReference type="NCBIfam" id="TIGR00231">
    <property type="entry name" value="small_GTP"/>
    <property type="match status" value="1"/>
</dbReference>
<protein>
    <submittedName>
        <fullName evidence="3">Ras family GTPase</fullName>
    </submittedName>
</protein>
<dbReference type="EMBL" id="LNXU01000007">
    <property type="protein sequence ID" value="KTC75843.1"/>
    <property type="molecule type" value="Genomic_DNA"/>
</dbReference>
<dbReference type="PROSITE" id="PS51419">
    <property type="entry name" value="RAB"/>
    <property type="match status" value="1"/>
</dbReference>
<dbReference type="SMART" id="SM00174">
    <property type="entry name" value="RHO"/>
    <property type="match status" value="1"/>
</dbReference>
<dbReference type="InterPro" id="IPR001806">
    <property type="entry name" value="Small_GTPase"/>
</dbReference>
<dbReference type="InterPro" id="IPR050227">
    <property type="entry name" value="Rab"/>
</dbReference>
<dbReference type="PATRIC" id="fig|447.4.peg.720"/>
<dbReference type="STRING" id="447.Lboz_0671"/>
<accession>A0A0W0RXJ9</accession>
<keyword evidence="1" id="KW-0547">Nucleotide-binding</keyword>
<evidence type="ECO:0000313" key="3">
    <source>
        <dbReference type="EMBL" id="KTC75843.1"/>
    </source>
</evidence>
<proteinExistence type="predicted"/>
<dbReference type="SUPFAM" id="SSF52540">
    <property type="entry name" value="P-loop containing nucleoside triphosphate hydrolases"/>
    <property type="match status" value="1"/>
</dbReference>
<gene>
    <name evidence="3" type="ORF">Lboz_0671</name>
</gene>
<dbReference type="GO" id="GO:0003924">
    <property type="term" value="F:GTPase activity"/>
    <property type="evidence" value="ECO:0007669"/>
    <property type="project" value="InterPro"/>
</dbReference>
<keyword evidence="4" id="KW-1185">Reference proteome</keyword>
<dbReference type="InterPro" id="IPR005225">
    <property type="entry name" value="Small_GTP-bd"/>
</dbReference>
<organism evidence="3 4">
    <name type="scientific">Legionella bozemanae</name>
    <name type="common">Fluoribacter bozemanae</name>
    <dbReference type="NCBI Taxonomy" id="447"/>
    <lineage>
        <taxon>Bacteria</taxon>
        <taxon>Pseudomonadati</taxon>
        <taxon>Pseudomonadota</taxon>
        <taxon>Gammaproteobacteria</taxon>
        <taxon>Legionellales</taxon>
        <taxon>Legionellaceae</taxon>
        <taxon>Legionella</taxon>
    </lineage>
</organism>
<sequence length="308" mass="35259">MQHKQEFNEHFKIILLGDNFVGKSCLLHTYCGGNVYSSDEYMDTMGVDQQIKRLNAFNKIIQLRIWDASGTPRLHKIVSPYFRHVDGALICFDLTNKTSLQHTKEHIARLKEIKKNVPMILVGCKADLGQCRDIYSEEARKWASELGLIYIEVSSLKKENIAQPFTQITDQIYIANQLHKLKPKLEESLNGYLKLINPKNRSSFFAEQNLDLTKEGALREEYKMLFDTLFHLRSVDELVEVHRKTAELLERADQLYKQDSPFLSTFVSSSLSTALKQTLDVLSGLLAHLSVAKEELKQQKPGISTSLL</sequence>
<dbReference type="InterPro" id="IPR027417">
    <property type="entry name" value="P-loop_NTPase"/>
</dbReference>
<dbReference type="PROSITE" id="PS51421">
    <property type="entry name" value="RAS"/>
    <property type="match status" value="1"/>
</dbReference>
<dbReference type="Proteomes" id="UP000054695">
    <property type="component" value="Unassembled WGS sequence"/>
</dbReference>
<keyword evidence="2" id="KW-0342">GTP-binding</keyword>
<dbReference type="PANTHER" id="PTHR47977">
    <property type="entry name" value="RAS-RELATED PROTEIN RAB"/>
    <property type="match status" value="1"/>
</dbReference>
<evidence type="ECO:0000256" key="1">
    <source>
        <dbReference type="ARBA" id="ARBA00022741"/>
    </source>
</evidence>
<name>A0A0W0RXJ9_LEGBO</name>
<reference evidence="3 4" key="1">
    <citation type="submission" date="2015-11" db="EMBL/GenBank/DDBJ databases">
        <title>Genomic analysis of 38 Legionella species identifies large and diverse effector repertoires.</title>
        <authorList>
            <person name="Burstein D."/>
            <person name="Amaro F."/>
            <person name="Zusman T."/>
            <person name="Lifshitz Z."/>
            <person name="Cohen O."/>
            <person name="Gilbert J.A."/>
            <person name="Pupko T."/>
            <person name="Shuman H.A."/>
            <person name="Segal G."/>
        </authorList>
    </citation>
    <scope>NUCLEOTIDE SEQUENCE [LARGE SCALE GENOMIC DNA]</scope>
    <source>
        <strain evidence="3 4">WIGA</strain>
    </source>
</reference>
<evidence type="ECO:0000313" key="4">
    <source>
        <dbReference type="Proteomes" id="UP000054695"/>
    </source>
</evidence>
<dbReference type="OrthoDB" id="5652423at2"/>
<dbReference type="AlphaFoldDB" id="A0A0W0RXJ9"/>
<dbReference type="SMART" id="SM00173">
    <property type="entry name" value="RAS"/>
    <property type="match status" value="1"/>
</dbReference>
<dbReference type="SMART" id="SM00175">
    <property type="entry name" value="RAB"/>
    <property type="match status" value="1"/>
</dbReference>
<dbReference type="GO" id="GO:0005525">
    <property type="term" value="F:GTP binding"/>
    <property type="evidence" value="ECO:0007669"/>
    <property type="project" value="UniProtKB-KW"/>
</dbReference>
<dbReference type="Pfam" id="PF00071">
    <property type="entry name" value="Ras"/>
    <property type="match status" value="1"/>
</dbReference>
<dbReference type="PROSITE" id="PS51420">
    <property type="entry name" value="RHO"/>
    <property type="match status" value="1"/>
</dbReference>
<dbReference type="RefSeq" id="WP_058458364.1">
    <property type="nucleotide sequence ID" value="NZ_CAAAIY010000014.1"/>
</dbReference>